<dbReference type="InterPro" id="IPR051393">
    <property type="entry name" value="ABC_transporter_permease"/>
</dbReference>
<dbReference type="GO" id="GO:0005886">
    <property type="term" value="C:plasma membrane"/>
    <property type="evidence" value="ECO:0007669"/>
    <property type="project" value="UniProtKB-SubCell"/>
</dbReference>
<dbReference type="InterPro" id="IPR035906">
    <property type="entry name" value="MetI-like_sf"/>
</dbReference>
<proteinExistence type="inferred from homology"/>
<comment type="similarity">
    <text evidence="7">Belongs to the binding-protein-dependent transport system permease family.</text>
</comment>
<name>A0A329QJB7_9ACTN</name>
<feature type="transmembrane region" description="Helical" evidence="7">
    <location>
        <begin position="63"/>
        <end position="82"/>
    </location>
</feature>
<organism evidence="10 11">
    <name type="scientific">Phytoactinopolyspora halophila</name>
    <dbReference type="NCBI Taxonomy" id="1981511"/>
    <lineage>
        <taxon>Bacteria</taxon>
        <taxon>Bacillati</taxon>
        <taxon>Actinomycetota</taxon>
        <taxon>Actinomycetes</taxon>
        <taxon>Jiangellales</taxon>
        <taxon>Jiangellaceae</taxon>
        <taxon>Phytoactinopolyspora</taxon>
    </lineage>
</organism>
<gene>
    <name evidence="10" type="ORF">DPM12_14105</name>
</gene>
<keyword evidence="2 7" id="KW-0813">Transport</keyword>
<evidence type="ECO:0000256" key="2">
    <source>
        <dbReference type="ARBA" id="ARBA00022448"/>
    </source>
</evidence>
<evidence type="ECO:0000256" key="5">
    <source>
        <dbReference type="ARBA" id="ARBA00022989"/>
    </source>
</evidence>
<reference evidence="10 11" key="1">
    <citation type="submission" date="2018-06" db="EMBL/GenBank/DDBJ databases">
        <title>Phytoactinopolyspora halophila sp. nov., a novel halophilic actinomycete isolated from a saline soil in China.</title>
        <authorList>
            <person name="Tang S.-K."/>
        </authorList>
    </citation>
    <scope>NUCLEOTIDE SEQUENCE [LARGE SCALE GENOMIC DNA]</scope>
    <source>
        <strain evidence="10 11">YIM 96934</strain>
    </source>
</reference>
<keyword evidence="3" id="KW-1003">Cell membrane</keyword>
<dbReference type="SUPFAM" id="SSF161098">
    <property type="entry name" value="MetI-like"/>
    <property type="match status" value="1"/>
</dbReference>
<feature type="region of interest" description="Disordered" evidence="8">
    <location>
        <begin position="1"/>
        <end position="54"/>
    </location>
</feature>
<evidence type="ECO:0000259" key="9">
    <source>
        <dbReference type="PROSITE" id="PS50928"/>
    </source>
</evidence>
<keyword evidence="5 7" id="KW-1133">Transmembrane helix</keyword>
<comment type="caution">
    <text evidence="10">The sequence shown here is derived from an EMBL/GenBank/DDBJ whole genome shotgun (WGS) entry which is preliminary data.</text>
</comment>
<feature type="domain" description="ABC transmembrane type-1" evidence="9">
    <location>
        <begin position="120"/>
        <end position="333"/>
    </location>
</feature>
<feature type="transmembrane region" description="Helical" evidence="7">
    <location>
        <begin position="206"/>
        <end position="229"/>
    </location>
</feature>
<feature type="transmembrane region" description="Helical" evidence="7">
    <location>
        <begin position="124"/>
        <end position="145"/>
    </location>
</feature>
<keyword evidence="11" id="KW-1185">Reference proteome</keyword>
<dbReference type="OrthoDB" id="34224at2"/>
<dbReference type="PROSITE" id="PS50928">
    <property type="entry name" value="ABC_TM1"/>
    <property type="match status" value="1"/>
</dbReference>
<dbReference type="Gene3D" id="1.10.3720.10">
    <property type="entry name" value="MetI-like"/>
    <property type="match status" value="1"/>
</dbReference>
<feature type="transmembrane region" description="Helical" evidence="7">
    <location>
        <begin position="311"/>
        <end position="337"/>
    </location>
</feature>
<keyword evidence="6 7" id="KW-0472">Membrane</keyword>
<dbReference type="InterPro" id="IPR000515">
    <property type="entry name" value="MetI-like"/>
</dbReference>
<dbReference type="PANTHER" id="PTHR30193">
    <property type="entry name" value="ABC TRANSPORTER PERMEASE PROTEIN"/>
    <property type="match status" value="1"/>
</dbReference>
<evidence type="ECO:0000256" key="7">
    <source>
        <dbReference type="RuleBase" id="RU363032"/>
    </source>
</evidence>
<evidence type="ECO:0000256" key="3">
    <source>
        <dbReference type="ARBA" id="ARBA00022475"/>
    </source>
</evidence>
<comment type="subcellular location">
    <subcellularLocation>
        <location evidence="1 7">Cell membrane</location>
        <topology evidence="1 7">Multi-pass membrane protein</topology>
    </subcellularLocation>
</comment>
<feature type="transmembrane region" description="Helical" evidence="7">
    <location>
        <begin position="260"/>
        <end position="280"/>
    </location>
</feature>
<evidence type="ECO:0000256" key="8">
    <source>
        <dbReference type="SAM" id="MobiDB-lite"/>
    </source>
</evidence>
<dbReference type="Pfam" id="PF00528">
    <property type="entry name" value="BPD_transp_1"/>
    <property type="match status" value="1"/>
</dbReference>
<feature type="transmembrane region" description="Helical" evidence="7">
    <location>
        <begin position="157"/>
        <end position="177"/>
    </location>
</feature>
<dbReference type="AlphaFoldDB" id="A0A329QJB7"/>
<evidence type="ECO:0000256" key="6">
    <source>
        <dbReference type="ARBA" id="ARBA00023136"/>
    </source>
</evidence>
<accession>A0A329QJB7</accession>
<dbReference type="PANTHER" id="PTHR30193:SF37">
    <property type="entry name" value="INNER MEMBRANE ABC TRANSPORTER PERMEASE PROTEIN YCJO"/>
    <property type="match status" value="1"/>
</dbReference>
<evidence type="ECO:0000313" key="10">
    <source>
        <dbReference type="EMBL" id="RAW12527.1"/>
    </source>
</evidence>
<sequence>MKRFISRPGAVGAAGPPDDQPGVTARPDDGRAITAEPDIGTAGRINGRPSPGRPRWRARAVPFWFLIPALALYGFVVIWPSLQGAAFSLTDWDGLSPTKDFVGLANFRELWSDDVARGAVRQTIIIAIAVTIIQNGFGLLLALGVNTQIRSRNLLRVLLFAPAVITPVITAFLWRHLLAPTGAVNDVLGAVGLGALQRDWLGNPDLALWSVVAVIVWQFAGLSMVIFLAGLQSIPREIYEAAAIDGTGPIRRFWYVVRPMLAPAITINLVLSMIGGLKLFDQVWVMTGGGPGRATETLSTLLYKEAFQFGAFGYSIALAIVLTAFVAVLASVQYGFLRRQEESAQ</sequence>
<dbReference type="Proteomes" id="UP000250462">
    <property type="component" value="Unassembled WGS sequence"/>
</dbReference>
<evidence type="ECO:0000256" key="4">
    <source>
        <dbReference type="ARBA" id="ARBA00022692"/>
    </source>
</evidence>
<evidence type="ECO:0000256" key="1">
    <source>
        <dbReference type="ARBA" id="ARBA00004651"/>
    </source>
</evidence>
<keyword evidence="4 7" id="KW-0812">Transmembrane</keyword>
<dbReference type="CDD" id="cd06261">
    <property type="entry name" value="TM_PBP2"/>
    <property type="match status" value="1"/>
</dbReference>
<dbReference type="EMBL" id="QMIG01000015">
    <property type="protein sequence ID" value="RAW12527.1"/>
    <property type="molecule type" value="Genomic_DNA"/>
</dbReference>
<protein>
    <submittedName>
        <fullName evidence="10">Sugar ABC transporter permease</fullName>
    </submittedName>
</protein>
<dbReference type="GO" id="GO:0055085">
    <property type="term" value="P:transmembrane transport"/>
    <property type="evidence" value="ECO:0007669"/>
    <property type="project" value="InterPro"/>
</dbReference>
<evidence type="ECO:0000313" key="11">
    <source>
        <dbReference type="Proteomes" id="UP000250462"/>
    </source>
</evidence>